<name>A0ABQ6VC90_9CORY</name>
<dbReference type="InterPro" id="IPR010985">
    <property type="entry name" value="Ribbon_hlx_hlx"/>
</dbReference>
<dbReference type="EMBL" id="WBZJ01000004">
    <property type="protein sequence ID" value="KAB3519252.1"/>
    <property type="molecule type" value="Genomic_DNA"/>
</dbReference>
<dbReference type="RefSeq" id="WP_151842743.1">
    <property type="nucleotide sequence ID" value="NZ_CP061033.1"/>
</dbReference>
<sequence>MPPASRIQRRTVRRTGGKTATDARAGVGQHSSTDARADVERRTVTDPRADSTNTRAEAEHYSYRVAWDPTHEQFLCTSVEFPDVRVLASDSEGALTRAQQDVARVLERAAATGADVPQPLSTRTYSGRLQVRLGEDLHRALAYEAAENGISLNQLILKKLAAG</sequence>
<evidence type="ECO:0000313" key="3">
    <source>
        <dbReference type="Proteomes" id="UP000436181"/>
    </source>
</evidence>
<organism evidence="2 3">
    <name type="scientific">Corynebacterium zhongnanshanii</name>
    <dbReference type="NCBI Taxonomy" id="2768834"/>
    <lineage>
        <taxon>Bacteria</taxon>
        <taxon>Bacillati</taxon>
        <taxon>Actinomycetota</taxon>
        <taxon>Actinomycetes</taxon>
        <taxon>Mycobacteriales</taxon>
        <taxon>Corynebacteriaceae</taxon>
        <taxon>Corynebacterium</taxon>
    </lineage>
</organism>
<keyword evidence="3" id="KW-1185">Reference proteome</keyword>
<evidence type="ECO:0000313" key="2">
    <source>
        <dbReference type="EMBL" id="KAB3519252.1"/>
    </source>
</evidence>
<dbReference type="Pfam" id="PF05534">
    <property type="entry name" value="HicB"/>
    <property type="match status" value="1"/>
</dbReference>
<accession>A0ABQ6VC90</accession>
<dbReference type="Proteomes" id="UP000436181">
    <property type="component" value="Unassembled WGS sequence"/>
</dbReference>
<protein>
    <submittedName>
        <fullName evidence="2">Toxin-antitoxin system HicB family antitoxin</fullName>
    </submittedName>
</protein>
<dbReference type="InterPro" id="IPR008651">
    <property type="entry name" value="Uncharacterised_HicB"/>
</dbReference>
<gene>
    <name evidence="2" type="ORF">F8377_09715</name>
</gene>
<feature type="region of interest" description="Disordered" evidence="1">
    <location>
        <begin position="1"/>
        <end position="56"/>
    </location>
</feature>
<dbReference type="SUPFAM" id="SSF47598">
    <property type="entry name" value="Ribbon-helix-helix"/>
    <property type="match status" value="1"/>
</dbReference>
<proteinExistence type="predicted"/>
<evidence type="ECO:0000256" key="1">
    <source>
        <dbReference type="SAM" id="MobiDB-lite"/>
    </source>
</evidence>
<reference evidence="2 3" key="1">
    <citation type="submission" date="2019-10" db="EMBL/GenBank/DDBJ databases">
        <title>Corynebacterium sp novel species isolated from the respiratory tract of Marmot.</title>
        <authorList>
            <person name="Zhang G."/>
        </authorList>
    </citation>
    <scope>NUCLEOTIDE SEQUENCE [LARGE SCALE GENOMIC DNA]</scope>
    <source>
        <strain evidence="2 3">336</strain>
    </source>
</reference>
<feature type="compositionally biased region" description="Basic residues" evidence="1">
    <location>
        <begin position="7"/>
        <end position="16"/>
    </location>
</feature>
<feature type="compositionally biased region" description="Basic and acidic residues" evidence="1">
    <location>
        <begin position="33"/>
        <end position="49"/>
    </location>
</feature>
<comment type="caution">
    <text evidence="2">The sequence shown here is derived from an EMBL/GenBank/DDBJ whole genome shotgun (WGS) entry which is preliminary data.</text>
</comment>